<dbReference type="Gene3D" id="3.30.710.10">
    <property type="entry name" value="Potassium Channel Kv1.1, Chain A"/>
    <property type="match status" value="1"/>
</dbReference>
<keyword evidence="3" id="KW-0524">Neurogenesis</keyword>
<evidence type="ECO:0000256" key="5">
    <source>
        <dbReference type="ARBA" id="ARBA00037382"/>
    </source>
</evidence>
<keyword evidence="1" id="KW-0217">Developmental protein</keyword>
<dbReference type="SMART" id="SM00225">
    <property type="entry name" value="BTB"/>
    <property type="match status" value="1"/>
</dbReference>
<dbReference type="EMBL" id="SEYY01014117">
    <property type="protein sequence ID" value="KAB7500384.1"/>
    <property type="molecule type" value="Genomic_DNA"/>
</dbReference>
<evidence type="ECO:0000256" key="2">
    <source>
        <dbReference type="ARBA" id="ARBA00022782"/>
    </source>
</evidence>
<evidence type="ECO:0000313" key="8">
    <source>
        <dbReference type="Proteomes" id="UP000326759"/>
    </source>
</evidence>
<dbReference type="InterPro" id="IPR000210">
    <property type="entry name" value="BTB/POZ_dom"/>
</dbReference>
<sequence>MHIYEMNGLLSLKWNSHCTTVLKKLRAIYSQDVLCDVTIACNGKFYPVHKLVLSICSEYFEEIFKQTHCKHPFIIMRDIKPIELEALLSYMYNGEVNVSQEILPGLISAAESLKIIGLAISEDKKREEDEINTKKRKFGYLKDIDPPENQILHPFPDKILPPERLFPNSLSQYETNKRSRRESMEMVQEQRENYKGEVIKTEPKDSNEAEDMNEMNSSCLSQNNSQELHSEALEDKVSLKSPLPLQIKEETDQDFSMAQSSTFAYYRVHIKVVLF</sequence>
<dbReference type="CDD" id="cd18315">
    <property type="entry name" value="BTB_POZ_BAB-like"/>
    <property type="match status" value="1"/>
</dbReference>
<dbReference type="GO" id="GO:0016199">
    <property type="term" value="P:axon midline choice point recognition"/>
    <property type="evidence" value="ECO:0007669"/>
    <property type="project" value="UniProtKB-ARBA"/>
</dbReference>
<dbReference type="GO" id="GO:0008406">
    <property type="term" value="P:gonad development"/>
    <property type="evidence" value="ECO:0007669"/>
    <property type="project" value="UniProtKB-ARBA"/>
</dbReference>
<keyword evidence="8" id="KW-1185">Reference proteome</keyword>
<dbReference type="GO" id="GO:0035167">
    <property type="term" value="P:larval lymph gland hemopoiesis"/>
    <property type="evidence" value="ECO:0007669"/>
    <property type="project" value="UniProtKB-ARBA"/>
</dbReference>
<dbReference type="InterPro" id="IPR051095">
    <property type="entry name" value="Dros_DevTransReg"/>
</dbReference>
<dbReference type="GO" id="GO:0045476">
    <property type="term" value="P:nurse cell apoptotic process"/>
    <property type="evidence" value="ECO:0007669"/>
    <property type="project" value="UniProtKB-ARBA"/>
</dbReference>
<dbReference type="GO" id="GO:0007526">
    <property type="term" value="P:larval somatic muscle development"/>
    <property type="evidence" value="ECO:0007669"/>
    <property type="project" value="UniProtKB-ARBA"/>
</dbReference>
<feature type="domain" description="BTB" evidence="6">
    <location>
        <begin position="35"/>
        <end position="100"/>
    </location>
</feature>
<dbReference type="PANTHER" id="PTHR23110:SF111">
    <property type="entry name" value="LONGITUDINALS LACKING PROTEIN, ISOFORMS F_I_K_T"/>
    <property type="match status" value="1"/>
</dbReference>
<dbReference type="PROSITE" id="PS50097">
    <property type="entry name" value="BTB"/>
    <property type="match status" value="1"/>
</dbReference>
<dbReference type="Proteomes" id="UP000326759">
    <property type="component" value="Unassembled WGS sequence"/>
</dbReference>
<dbReference type="GO" id="GO:0006357">
    <property type="term" value="P:regulation of transcription by RNA polymerase II"/>
    <property type="evidence" value="ECO:0007669"/>
    <property type="project" value="TreeGrafter"/>
</dbReference>
<reference evidence="7 8" key="1">
    <citation type="journal article" date="2019" name="PLoS Biol.">
        <title>Sex chromosomes control vertical transmission of feminizing Wolbachia symbionts in an isopod.</title>
        <authorList>
            <person name="Becking T."/>
            <person name="Chebbi M.A."/>
            <person name="Giraud I."/>
            <person name="Moumen B."/>
            <person name="Laverre T."/>
            <person name="Caubet Y."/>
            <person name="Peccoud J."/>
            <person name="Gilbert C."/>
            <person name="Cordaux R."/>
        </authorList>
    </citation>
    <scope>NUCLEOTIDE SEQUENCE [LARGE SCALE GENOMIC DNA]</scope>
    <source>
        <strain evidence="7">ANa2</strain>
        <tissue evidence="7">Whole body excluding digestive tract and cuticle</tissue>
    </source>
</reference>
<comment type="caution">
    <text evidence="7">The sequence shown here is derived from an EMBL/GenBank/DDBJ whole genome shotgun (WGS) entry which is preliminary data.</text>
</comment>
<gene>
    <name evidence="7" type="primary">Trl_0</name>
    <name evidence="7" type="ORF">Anas_06164</name>
</gene>
<evidence type="ECO:0000313" key="7">
    <source>
        <dbReference type="EMBL" id="KAB7500384.1"/>
    </source>
</evidence>
<dbReference type="OrthoDB" id="6362432at2759"/>
<dbReference type="GO" id="GO:0005634">
    <property type="term" value="C:nucleus"/>
    <property type="evidence" value="ECO:0007669"/>
    <property type="project" value="UniProtKB-ARBA"/>
</dbReference>
<dbReference type="PANTHER" id="PTHR23110">
    <property type="entry name" value="BTB DOMAIN TRANSCRIPTION FACTOR"/>
    <property type="match status" value="1"/>
</dbReference>
<dbReference type="Pfam" id="PF00651">
    <property type="entry name" value="BTB"/>
    <property type="match status" value="1"/>
</dbReference>
<proteinExistence type="predicted"/>
<dbReference type="GO" id="GO:0045467">
    <property type="term" value="P:R7 cell development"/>
    <property type="evidence" value="ECO:0007669"/>
    <property type="project" value="UniProtKB-ARBA"/>
</dbReference>
<dbReference type="GO" id="GO:0007464">
    <property type="term" value="P:R3/R4 cell fate commitment"/>
    <property type="evidence" value="ECO:0007669"/>
    <property type="project" value="UniProtKB-ARBA"/>
</dbReference>
<comment type="function">
    <text evidence="5">Putative transcription factor required for axon growth and guidance in the central and peripheral nervous systems. Repels CNS axons away from the midline by promoting the expression of the midline repellent sli and its receptor robo.</text>
</comment>
<evidence type="ECO:0000259" key="6">
    <source>
        <dbReference type="PROSITE" id="PS50097"/>
    </source>
</evidence>
<dbReference type="GO" id="GO:0048813">
    <property type="term" value="P:dendrite morphogenesis"/>
    <property type="evidence" value="ECO:0007669"/>
    <property type="project" value="UniProtKB-ARBA"/>
</dbReference>
<evidence type="ECO:0000256" key="4">
    <source>
        <dbReference type="ARBA" id="ARBA00023242"/>
    </source>
</evidence>
<dbReference type="InterPro" id="IPR011333">
    <property type="entry name" value="SKP1/BTB/POZ_sf"/>
</dbReference>
<name>A0A5N5T1P3_9CRUS</name>
<keyword evidence="2" id="KW-0221">Differentiation</keyword>
<organism evidence="7 8">
    <name type="scientific">Armadillidium nasatum</name>
    <dbReference type="NCBI Taxonomy" id="96803"/>
    <lineage>
        <taxon>Eukaryota</taxon>
        <taxon>Metazoa</taxon>
        <taxon>Ecdysozoa</taxon>
        <taxon>Arthropoda</taxon>
        <taxon>Crustacea</taxon>
        <taxon>Multicrustacea</taxon>
        <taxon>Malacostraca</taxon>
        <taxon>Eumalacostraca</taxon>
        <taxon>Peracarida</taxon>
        <taxon>Isopoda</taxon>
        <taxon>Oniscidea</taxon>
        <taxon>Crinocheta</taxon>
        <taxon>Armadillidiidae</taxon>
        <taxon>Armadillidium</taxon>
    </lineage>
</organism>
<protein>
    <submittedName>
        <fullName evidence="7">Transcription factor GAGA</fullName>
    </submittedName>
</protein>
<keyword evidence="4" id="KW-0539">Nucleus</keyword>
<dbReference type="AlphaFoldDB" id="A0A5N5T1P3"/>
<dbReference type="SUPFAM" id="SSF54695">
    <property type="entry name" value="POZ domain"/>
    <property type="match status" value="1"/>
</dbReference>
<evidence type="ECO:0000256" key="1">
    <source>
        <dbReference type="ARBA" id="ARBA00022473"/>
    </source>
</evidence>
<accession>A0A5N5T1P3</accession>
<evidence type="ECO:0000256" key="3">
    <source>
        <dbReference type="ARBA" id="ARBA00022902"/>
    </source>
</evidence>